<protein>
    <recommendedName>
        <fullName evidence="4">aspartate transaminase</fullName>
        <ecNumber evidence="4">2.6.1.1</ecNumber>
    </recommendedName>
    <alternativeName>
        <fullName evidence="8">Transaminase A</fullName>
    </alternativeName>
</protein>
<evidence type="ECO:0000313" key="10">
    <source>
        <dbReference type="EMBL" id="KAL0479803.1"/>
    </source>
</evidence>
<evidence type="ECO:0000259" key="9">
    <source>
        <dbReference type="Pfam" id="PF00155"/>
    </source>
</evidence>
<dbReference type="FunFam" id="3.90.1150.10:FF:000001">
    <property type="entry name" value="Aspartate aminotransferase"/>
    <property type="match status" value="1"/>
</dbReference>
<dbReference type="EC" id="2.6.1.1" evidence="4"/>
<dbReference type="PRINTS" id="PR00799">
    <property type="entry name" value="TRANSAMINASE"/>
</dbReference>
<dbReference type="InterPro" id="IPR015424">
    <property type="entry name" value="PyrdxlP-dep_Trfase"/>
</dbReference>
<reference evidence="10 11" key="1">
    <citation type="submission" date="2024-03" db="EMBL/GenBank/DDBJ databases">
        <title>The Acrasis kona genome and developmental transcriptomes reveal deep origins of eukaryotic multicellular pathways.</title>
        <authorList>
            <person name="Sheikh S."/>
            <person name="Fu C.-J."/>
            <person name="Brown M.W."/>
            <person name="Baldauf S.L."/>
        </authorList>
    </citation>
    <scope>NUCLEOTIDE SEQUENCE [LARGE SCALE GENOMIC DNA]</scope>
    <source>
        <strain evidence="10 11">ATCC MYA-3509</strain>
    </source>
</reference>
<sequence>MFVRKAASFVPRTQLRTFAVTQNLQNSQPWKSIEPIGLDAIKQLTIAFQADTNPNKILLGEGVYRDDDGKPVVLKSIREAEKILYEKKLDHEYAPVTGVASFCKGSKKFAFDPKNQEQDDRIATVQTLSGTGSLRVAAAFLNKFLPKDTEVYFPDPTWGNHNSIFNDAGFNGRIKKYPYFDAKTGGLAADGFLAAIEKMPKGSVILLHACAHNPTGVDPTREVWKKVSKACKDRELVVFFDSAYQAFATGNEVDDAWAYRYFVEEDGHQVIVTQSYAKNFGLYGERTGALHVVTGSKQEATAVTSQLAVIIRAMYSSPPIFGARVVSTVLNDENLLKQWRVDVKEMADRIRKSREALVYELHQAGSKRDWSHITDQIGMFAFTGLTPEQVERLIKEQNIYMTKDGRMSISGLNTKNIKTVAQAIHKVTSE</sequence>
<dbReference type="GO" id="GO:0004069">
    <property type="term" value="F:L-aspartate:2-oxoglutarate aminotransferase activity"/>
    <property type="evidence" value="ECO:0007669"/>
    <property type="project" value="UniProtKB-EC"/>
</dbReference>
<dbReference type="InterPro" id="IPR000796">
    <property type="entry name" value="Asp_trans"/>
</dbReference>
<dbReference type="CDD" id="cd00609">
    <property type="entry name" value="AAT_like"/>
    <property type="match status" value="1"/>
</dbReference>
<dbReference type="GO" id="GO:0005739">
    <property type="term" value="C:mitochondrion"/>
    <property type="evidence" value="ECO:0007669"/>
    <property type="project" value="TreeGrafter"/>
</dbReference>
<comment type="similarity">
    <text evidence="2">Belongs to the class-I pyridoxal-phosphate-dependent aminotransferase family.</text>
</comment>
<comment type="cofactor">
    <cofactor evidence="1">
        <name>pyridoxal 5'-phosphate</name>
        <dbReference type="ChEBI" id="CHEBI:597326"/>
    </cofactor>
</comment>
<evidence type="ECO:0000313" key="11">
    <source>
        <dbReference type="Proteomes" id="UP001431209"/>
    </source>
</evidence>
<dbReference type="Proteomes" id="UP001431209">
    <property type="component" value="Unassembled WGS sequence"/>
</dbReference>
<keyword evidence="7" id="KW-0663">Pyridoxal phosphate</keyword>
<dbReference type="InterPro" id="IPR015421">
    <property type="entry name" value="PyrdxlP-dep_Trfase_major"/>
</dbReference>
<proteinExistence type="inferred from homology"/>
<name>A0AAW2YS74_9EUKA</name>
<evidence type="ECO:0000256" key="8">
    <source>
        <dbReference type="ARBA" id="ARBA00030923"/>
    </source>
</evidence>
<evidence type="ECO:0000256" key="1">
    <source>
        <dbReference type="ARBA" id="ARBA00001933"/>
    </source>
</evidence>
<evidence type="ECO:0000256" key="7">
    <source>
        <dbReference type="ARBA" id="ARBA00022898"/>
    </source>
</evidence>
<dbReference type="Gene3D" id="3.90.1150.10">
    <property type="entry name" value="Aspartate Aminotransferase, domain 1"/>
    <property type="match status" value="1"/>
</dbReference>
<dbReference type="EMBL" id="JAOPGA020000603">
    <property type="protein sequence ID" value="KAL0479803.1"/>
    <property type="molecule type" value="Genomic_DNA"/>
</dbReference>
<accession>A0AAW2YS74</accession>
<evidence type="ECO:0000256" key="5">
    <source>
        <dbReference type="ARBA" id="ARBA00022576"/>
    </source>
</evidence>
<dbReference type="PANTHER" id="PTHR11879:SF22">
    <property type="entry name" value="ASPARTATE AMINOTRANSFERASE, MITOCHONDRIAL"/>
    <property type="match status" value="1"/>
</dbReference>
<dbReference type="PANTHER" id="PTHR11879">
    <property type="entry name" value="ASPARTATE AMINOTRANSFERASE"/>
    <property type="match status" value="1"/>
</dbReference>
<dbReference type="AlphaFoldDB" id="A0AAW2YS74"/>
<gene>
    <name evidence="10" type="ORF">AKO1_007434</name>
</gene>
<evidence type="ECO:0000256" key="6">
    <source>
        <dbReference type="ARBA" id="ARBA00022679"/>
    </source>
</evidence>
<evidence type="ECO:0000256" key="4">
    <source>
        <dbReference type="ARBA" id="ARBA00012753"/>
    </source>
</evidence>
<dbReference type="Gene3D" id="3.40.640.10">
    <property type="entry name" value="Type I PLP-dependent aspartate aminotransferase-like (Major domain)"/>
    <property type="match status" value="1"/>
</dbReference>
<evidence type="ECO:0000256" key="3">
    <source>
        <dbReference type="ARBA" id="ARBA00011738"/>
    </source>
</evidence>
<keyword evidence="6" id="KW-0808">Transferase</keyword>
<keyword evidence="11" id="KW-1185">Reference proteome</keyword>
<dbReference type="GO" id="GO:0030170">
    <property type="term" value="F:pyridoxal phosphate binding"/>
    <property type="evidence" value="ECO:0007669"/>
    <property type="project" value="InterPro"/>
</dbReference>
<dbReference type="InterPro" id="IPR015422">
    <property type="entry name" value="PyrdxlP-dep_Trfase_small"/>
</dbReference>
<keyword evidence="5 10" id="KW-0032">Aminotransferase</keyword>
<comment type="caution">
    <text evidence="10">The sequence shown here is derived from an EMBL/GenBank/DDBJ whole genome shotgun (WGS) entry which is preliminary data.</text>
</comment>
<dbReference type="Pfam" id="PF00155">
    <property type="entry name" value="Aminotran_1_2"/>
    <property type="match status" value="1"/>
</dbReference>
<evidence type="ECO:0000256" key="2">
    <source>
        <dbReference type="ARBA" id="ARBA00007441"/>
    </source>
</evidence>
<feature type="domain" description="Aminotransferase class I/classII large" evidence="9">
    <location>
        <begin position="55"/>
        <end position="424"/>
    </location>
</feature>
<dbReference type="GO" id="GO:0006520">
    <property type="term" value="P:amino acid metabolic process"/>
    <property type="evidence" value="ECO:0007669"/>
    <property type="project" value="InterPro"/>
</dbReference>
<dbReference type="FunFam" id="3.40.640.10:FF:000066">
    <property type="entry name" value="Aspartate aminotransferase"/>
    <property type="match status" value="1"/>
</dbReference>
<dbReference type="SUPFAM" id="SSF53383">
    <property type="entry name" value="PLP-dependent transferases"/>
    <property type="match status" value="1"/>
</dbReference>
<comment type="subunit">
    <text evidence="3">Homodimer.</text>
</comment>
<dbReference type="NCBIfam" id="NF006719">
    <property type="entry name" value="PRK09257.1"/>
    <property type="match status" value="1"/>
</dbReference>
<organism evidence="10 11">
    <name type="scientific">Acrasis kona</name>
    <dbReference type="NCBI Taxonomy" id="1008807"/>
    <lineage>
        <taxon>Eukaryota</taxon>
        <taxon>Discoba</taxon>
        <taxon>Heterolobosea</taxon>
        <taxon>Tetramitia</taxon>
        <taxon>Eutetramitia</taxon>
        <taxon>Acrasidae</taxon>
        <taxon>Acrasis</taxon>
    </lineage>
</organism>
<dbReference type="InterPro" id="IPR004839">
    <property type="entry name" value="Aminotransferase_I/II_large"/>
</dbReference>